<dbReference type="AlphaFoldDB" id="A0A1B8TPT8"/>
<protein>
    <submittedName>
        <fullName evidence="1">Uncharacterized protein</fullName>
    </submittedName>
</protein>
<gene>
    <name evidence="1" type="ORF">LPB301_16580</name>
</gene>
<dbReference type="KEGG" id="prn:BW723_11185"/>
<keyword evidence="2" id="KW-1185">Reference proteome</keyword>
<dbReference type="STRING" id="996801.BW723_11185"/>
<evidence type="ECO:0000313" key="2">
    <source>
        <dbReference type="Proteomes" id="UP000092612"/>
    </source>
</evidence>
<name>A0A1B8TPT8_9FLAO</name>
<sequence>MLISCKEKFNPNEFKGTWFILDKDQSISNLPYITFRNDSVFFEDMFTYTTLGKFKITRSKIFYYFKKDTLNYEFNFSSKDSTITIDSNEYFFLDGFSYDSKFIDYQLANIYTKNIISSDSLSKYNCGFHLFKDSKDSLKLKLNDKETNDFELIPRFAFQRHKPNEVVVIYIGEKIKLKDILKCYVKLSTVNIKKAFLLTGHNFKENNYNGFLDDFEIWRSQINLFLKEKIEPVYSDELSRKKYIQNYNPKIIIINSKNDFEKLSDIKTITNYLIQINSEMSIEEYISLKEKVFQIKIKYPKKIRTEFINLQ</sequence>
<organism evidence="1 2">
    <name type="scientific">Polaribacter reichenbachii</name>
    <dbReference type="NCBI Taxonomy" id="996801"/>
    <lineage>
        <taxon>Bacteria</taxon>
        <taxon>Pseudomonadati</taxon>
        <taxon>Bacteroidota</taxon>
        <taxon>Flavobacteriia</taxon>
        <taxon>Flavobacteriales</taxon>
        <taxon>Flavobacteriaceae</taxon>
    </lineage>
</organism>
<reference evidence="2" key="1">
    <citation type="submission" date="2016-02" db="EMBL/GenBank/DDBJ databases">
        <title>Paenibacillus sp. LPB0068, isolated from Crassostrea gigas.</title>
        <authorList>
            <person name="Shin S.-K."/>
            <person name="Yi H."/>
        </authorList>
    </citation>
    <scope>NUCLEOTIDE SEQUENCE [LARGE SCALE GENOMIC DNA]</scope>
    <source>
        <strain evidence="2">KCTC 23969</strain>
    </source>
</reference>
<accession>A0A1B8TPT8</accession>
<proteinExistence type="predicted"/>
<comment type="caution">
    <text evidence="1">The sequence shown here is derived from an EMBL/GenBank/DDBJ whole genome shotgun (WGS) entry which is preliminary data.</text>
</comment>
<dbReference type="Proteomes" id="UP000092612">
    <property type="component" value="Unassembled WGS sequence"/>
</dbReference>
<evidence type="ECO:0000313" key="1">
    <source>
        <dbReference type="EMBL" id="OBY61670.1"/>
    </source>
</evidence>
<dbReference type="EMBL" id="LSFL01000042">
    <property type="protein sequence ID" value="OBY61670.1"/>
    <property type="molecule type" value="Genomic_DNA"/>
</dbReference>